<reference evidence="2" key="1">
    <citation type="submission" date="2016-10" db="EMBL/GenBank/DDBJ databases">
        <authorList>
            <person name="Varghese N."/>
            <person name="Submissions S."/>
        </authorList>
    </citation>
    <scope>NUCLEOTIDE SEQUENCE [LARGE SCALE GENOMIC DNA]</scope>
    <source>
        <strain evidence="2">ATCC 23835</strain>
    </source>
</reference>
<organism evidence="1 2">
    <name type="scientific">Pseudomonas asplenii</name>
    <dbReference type="NCBI Taxonomy" id="53407"/>
    <lineage>
        <taxon>Bacteria</taxon>
        <taxon>Pseudomonadati</taxon>
        <taxon>Pseudomonadota</taxon>
        <taxon>Gammaproteobacteria</taxon>
        <taxon>Pseudomonadales</taxon>
        <taxon>Pseudomonadaceae</taxon>
        <taxon>Pseudomonas</taxon>
    </lineage>
</organism>
<proteinExistence type="predicted"/>
<dbReference type="Proteomes" id="UP000199524">
    <property type="component" value="Chromosome I"/>
</dbReference>
<dbReference type="AlphaFoldDB" id="A0A1H1ZHB8"/>
<protein>
    <submittedName>
        <fullName evidence="1">Uncharacterized protein</fullName>
    </submittedName>
</protein>
<keyword evidence="2" id="KW-1185">Reference proteome</keyword>
<dbReference type="EMBL" id="LT629777">
    <property type="protein sequence ID" value="SDT32957.1"/>
    <property type="molecule type" value="Genomic_DNA"/>
</dbReference>
<evidence type="ECO:0000313" key="2">
    <source>
        <dbReference type="Proteomes" id="UP000199524"/>
    </source>
</evidence>
<name>A0A1H1ZHB8_9PSED</name>
<accession>A0A1H1ZHB8</accession>
<sequence length="55" mass="6755">MIYSVNIFRRCLNKIILCFRQPREHKWFLQVVKKTFILHLTKKINLKQQMLPNSP</sequence>
<gene>
    <name evidence="1" type="ORF">SAMN05216598_5071</name>
</gene>
<evidence type="ECO:0000313" key="1">
    <source>
        <dbReference type="EMBL" id="SDT32957.1"/>
    </source>
</evidence>